<keyword evidence="3" id="KW-1185">Reference proteome</keyword>
<accession>A0AAV7SWU7</accession>
<evidence type="ECO:0000313" key="3">
    <source>
        <dbReference type="Proteomes" id="UP001066276"/>
    </source>
</evidence>
<name>A0AAV7SWU7_PLEWA</name>
<evidence type="ECO:0000313" key="2">
    <source>
        <dbReference type="EMBL" id="KAJ1168575.1"/>
    </source>
</evidence>
<gene>
    <name evidence="2" type="ORF">NDU88_000495</name>
</gene>
<feature type="compositionally biased region" description="Basic and acidic residues" evidence="1">
    <location>
        <begin position="14"/>
        <end position="33"/>
    </location>
</feature>
<dbReference type="Proteomes" id="UP001066276">
    <property type="component" value="Chromosome 4_1"/>
</dbReference>
<dbReference type="AlphaFoldDB" id="A0AAV7SWU7"/>
<organism evidence="2 3">
    <name type="scientific">Pleurodeles waltl</name>
    <name type="common">Iberian ribbed newt</name>
    <dbReference type="NCBI Taxonomy" id="8319"/>
    <lineage>
        <taxon>Eukaryota</taxon>
        <taxon>Metazoa</taxon>
        <taxon>Chordata</taxon>
        <taxon>Craniata</taxon>
        <taxon>Vertebrata</taxon>
        <taxon>Euteleostomi</taxon>
        <taxon>Amphibia</taxon>
        <taxon>Batrachia</taxon>
        <taxon>Caudata</taxon>
        <taxon>Salamandroidea</taxon>
        <taxon>Salamandridae</taxon>
        <taxon>Pleurodelinae</taxon>
        <taxon>Pleurodeles</taxon>
    </lineage>
</organism>
<proteinExistence type="predicted"/>
<comment type="caution">
    <text evidence="2">The sequence shown here is derived from an EMBL/GenBank/DDBJ whole genome shotgun (WGS) entry which is preliminary data.</text>
</comment>
<protein>
    <submittedName>
        <fullName evidence="2">Uncharacterized protein</fullName>
    </submittedName>
</protein>
<feature type="region of interest" description="Disordered" evidence="1">
    <location>
        <begin position="1"/>
        <end position="33"/>
    </location>
</feature>
<reference evidence="2" key="1">
    <citation type="journal article" date="2022" name="bioRxiv">
        <title>Sequencing and chromosome-scale assembly of the giantPleurodeles waltlgenome.</title>
        <authorList>
            <person name="Brown T."/>
            <person name="Elewa A."/>
            <person name="Iarovenko S."/>
            <person name="Subramanian E."/>
            <person name="Araus A.J."/>
            <person name="Petzold A."/>
            <person name="Susuki M."/>
            <person name="Suzuki K.-i.T."/>
            <person name="Hayashi T."/>
            <person name="Toyoda A."/>
            <person name="Oliveira C."/>
            <person name="Osipova E."/>
            <person name="Leigh N.D."/>
            <person name="Simon A."/>
            <person name="Yun M.H."/>
        </authorList>
    </citation>
    <scope>NUCLEOTIDE SEQUENCE</scope>
    <source>
        <strain evidence="2">20211129_DDA</strain>
        <tissue evidence="2">Liver</tissue>
    </source>
</reference>
<evidence type="ECO:0000256" key="1">
    <source>
        <dbReference type="SAM" id="MobiDB-lite"/>
    </source>
</evidence>
<dbReference type="EMBL" id="JANPWB010000007">
    <property type="protein sequence ID" value="KAJ1168575.1"/>
    <property type="molecule type" value="Genomic_DNA"/>
</dbReference>
<sequence length="79" mass="8803">MQAMRAVPGVLSAHRKEEKQTEDHAWPNTTRDKPNWAMRRSLALCPGLMKGGSAQALGPKHMRERVSATALCLEKSTYL</sequence>